<dbReference type="Pfam" id="PF13516">
    <property type="entry name" value="LRR_6"/>
    <property type="match status" value="3"/>
</dbReference>
<gene>
    <name evidence="2" type="ORF">GDO54_005154</name>
</gene>
<dbReference type="InterPro" id="IPR001611">
    <property type="entry name" value="Leu-rich_rpt"/>
</dbReference>
<feature type="compositionally biased region" description="Basic and acidic residues" evidence="1">
    <location>
        <begin position="352"/>
        <end position="365"/>
    </location>
</feature>
<reference evidence="2" key="1">
    <citation type="thesis" date="2020" institute="ProQuest LLC" country="789 East Eisenhower Parkway, Ann Arbor, MI, USA">
        <title>Comparative Genomics and Chromosome Evolution.</title>
        <authorList>
            <person name="Mudd A.B."/>
        </authorList>
    </citation>
    <scope>NUCLEOTIDE SEQUENCE</scope>
    <source>
        <strain evidence="2">1538</strain>
        <tissue evidence="2">Blood</tissue>
    </source>
</reference>
<evidence type="ECO:0000256" key="1">
    <source>
        <dbReference type="SAM" id="MobiDB-lite"/>
    </source>
</evidence>
<dbReference type="AlphaFoldDB" id="A0AAV2ZKZ8"/>
<feature type="region of interest" description="Disordered" evidence="1">
    <location>
        <begin position="1"/>
        <end position="38"/>
    </location>
</feature>
<keyword evidence="3" id="KW-1185">Reference proteome</keyword>
<dbReference type="InterPro" id="IPR032675">
    <property type="entry name" value="LRR_dom_sf"/>
</dbReference>
<feature type="compositionally biased region" description="Basic and acidic residues" evidence="1">
    <location>
        <begin position="1"/>
        <end position="18"/>
    </location>
</feature>
<proteinExistence type="predicted"/>
<dbReference type="SMART" id="SM00368">
    <property type="entry name" value="LRR_RI"/>
    <property type="match status" value="4"/>
</dbReference>
<dbReference type="InterPro" id="IPR053040">
    <property type="entry name" value="LRR-containing_protein_71"/>
</dbReference>
<feature type="compositionally biased region" description="Low complexity" evidence="1">
    <location>
        <begin position="366"/>
        <end position="382"/>
    </location>
</feature>
<comment type="caution">
    <text evidence="2">The sequence shown here is derived from an EMBL/GenBank/DDBJ whole genome shotgun (WGS) entry which is preliminary data.</text>
</comment>
<dbReference type="Gene3D" id="3.80.10.10">
    <property type="entry name" value="Ribonuclease Inhibitor"/>
    <property type="match status" value="2"/>
</dbReference>
<dbReference type="PANTHER" id="PTHR46984">
    <property type="entry name" value="LEUCINE-RICH REPEAT-CONTAINING PROTEIN 71"/>
    <property type="match status" value="1"/>
</dbReference>
<evidence type="ECO:0008006" key="4">
    <source>
        <dbReference type="Google" id="ProtNLM"/>
    </source>
</evidence>
<dbReference type="PANTHER" id="PTHR46984:SF1">
    <property type="entry name" value="LEUCINE-RICH REPEAT-CONTAINING PROTEIN 71"/>
    <property type="match status" value="1"/>
</dbReference>
<feature type="region of interest" description="Disordered" evidence="1">
    <location>
        <begin position="303"/>
        <end position="429"/>
    </location>
</feature>
<dbReference type="Proteomes" id="UP001181693">
    <property type="component" value="Unassembled WGS sequence"/>
</dbReference>
<protein>
    <recommendedName>
        <fullName evidence="4">Leucine-rich repeat-containing protein 71</fullName>
    </recommendedName>
</protein>
<evidence type="ECO:0000313" key="3">
    <source>
        <dbReference type="Proteomes" id="UP001181693"/>
    </source>
</evidence>
<dbReference type="EMBL" id="DYDO01000013">
    <property type="protein sequence ID" value="DBA14142.1"/>
    <property type="molecule type" value="Genomic_DNA"/>
</dbReference>
<evidence type="ECO:0000313" key="2">
    <source>
        <dbReference type="EMBL" id="DBA14142.1"/>
    </source>
</evidence>
<sequence>MGKKTEKLLKDKALKENENDSQNAGVGPQDKTLLSPDDYQCTGNLEQDFSELCSRLGYIEFPRVVNKPRLPSTPASEKTAFADDPDWTSDKDSQVAHIKDCFSYFKPSIQIDVDNEDGKSVREISIRGWKIDDKMMGIFSKCLPTLPNLRKVSLWNVALTDATFSSLLTILQRCPSIRVFVLEGNPLPQQSYYKLISDDFMFSHISLRNNKINDEGARLISQALQSLKMTNKNLASLVLSYNHITDEGANHIAQALRFNRSLLSLNLSSNQIGDKGALALAEVLGHFSLTHAEIVERRRLLLDKEAQEQPRSPTTSRHADSKSERPPSHHSGSATEKVDKVQVQKTKQGITKKKEKETQKKEEKSTSNIASGNSNAASQAGGLTKKDELKTAKKQLTNPDQKNTRGESVKSATRRAAVPEQEQVERAEATSPLLEQAEFRDGKVFLPGNKVLISLNISRNRISELGLKGFLTAVETQVKETKPIPGSRSYTGLLRLAVRSNSFPADCPTLMLLQEIMLARDPIQKSYKSSEEEQPS</sequence>
<dbReference type="SUPFAM" id="SSF52047">
    <property type="entry name" value="RNI-like"/>
    <property type="match status" value="1"/>
</dbReference>
<feature type="compositionally biased region" description="Basic and acidic residues" evidence="1">
    <location>
        <begin position="317"/>
        <end position="327"/>
    </location>
</feature>
<accession>A0AAV2ZKZ8</accession>
<name>A0AAV2ZKZ8_PYXAD</name>
<organism evidence="2 3">
    <name type="scientific">Pyxicephalus adspersus</name>
    <name type="common">African bullfrog</name>
    <dbReference type="NCBI Taxonomy" id="30357"/>
    <lineage>
        <taxon>Eukaryota</taxon>
        <taxon>Metazoa</taxon>
        <taxon>Chordata</taxon>
        <taxon>Craniata</taxon>
        <taxon>Vertebrata</taxon>
        <taxon>Euteleostomi</taxon>
        <taxon>Amphibia</taxon>
        <taxon>Batrachia</taxon>
        <taxon>Anura</taxon>
        <taxon>Neobatrachia</taxon>
        <taxon>Ranoidea</taxon>
        <taxon>Pyxicephalidae</taxon>
        <taxon>Pyxicephalinae</taxon>
        <taxon>Pyxicephalus</taxon>
    </lineage>
</organism>